<dbReference type="InterPro" id="IPR027417">
    <property type="entry name" value="P-loop_NTPase"/>
</dbReference>
<protein>
    <submittedName>
        <fullName evidence="2">Predicted GTPase</fullName>
    </submittedName>
</protein>
<evidence type="ECO:0000313" key="2">
    <source>
        <dbReference type="EMBL" id="EDK32557.1"/>
    </source>
</evidence>
<evidence type="ECO:0000256" key="1">
    <source>
        <dbReference type="ARBA" id="ARBA00022517"/>
    </source>
</evidence>
<dbReference type="STRING" id="431943.CKL_0503"/>
<proteinExistence type="predicted"/>
<dbReference type="EMBL" id="CP000673">
    <property type="protein sequence ID" value="EDK32557.1"/>
    <property type="molecule type" value="Genomic_DNA"/>
</dbReference>
<keyword evidence="3" id="KW-1185">Reference proteome</keyword>
<dbReference type="PANTHER" id="PTHR32120:SF10">
    <property type="entry name" value="SMALL RIBOSOMAL SUBUNIT BIOGENESIS GTPASE RSGA"/>
    <property type="match status" value="1"/>
</dbReference>
<gene>
    <name evidence="2" type="ordered locus">CKL_0503</name>
</gene>
<dbReference type="KEGG" id="ckl:CKL_0503"/>
<evidence type="ECO:0000313" key="3">
    <source>
        <dbReference type="Proteomes" id="UP000002411"/>
    </source>
</evidence>
<dbReference type="eggNOG" id="COG1162">
    <property type="taxonomic scope" value="Bacteria"/>
</dbReference>
<dbReference type="GO" id="GO:0005525">
    <property type="term" value="F:GTP binding"/>
    <property type="evidence" value="ECO:0007669"/>
    <property type="project" value="InterPro"/>
</dbReference>
<dbReference type="PANTHER" id="PTHR32120">
    <property type="entry name" value="SMALL RIBOSOMAL SUBUNIT BIOGENESIS GTPASE RSGA"/>
    <property type="match status" value="1"/>
</dbReference>
<dbReference type="HOGENOM" id="CLU_2750644_0_0_9"/>
<dbReference type="GO" id="GO:0003924">
    <property type="term" value="F:GTPase activity"/>
    <property type="evidence" value="ECO:0007669"/>
    <property type="project" value="InterPro"/>
</dbReference>
<dbReference type="GO" id="GO:0042254">
    <property type="term" value="P:ribosome biogenesis"/>
    <property type="evidence" value="ECO:0007669"/>
    <property type="project" value="UniProtKB-KW"/>
</dbReference>
<accession>A5N5H6</accession>
<dbReference type="Proteomes" id="UP000002411">
    <property type="component" value="Chromosome"/>
</dbReference>
<reference evidence="2 3" key="1">
    <citation type="journal article" date="2008" name="Proc. Natl. Acad. Sci. U.S.A.">
        <title>The genome of Clostridium kluyveri, a strict anaerobe with unique metabolic features.</title>
        <authorList>
            <person name="Seedorf H."/>
            <person name="Fricke W.F."/>
            <person name="Veith B."/>
            <person name="Brueggemann H."/>
            <person name="Liesegang H."/>
            <person name="Strittmatter A."/>
            <person name="Miethke M."/>
            <person name="Buckel W."/>
            <person name="Hinderberger J."/>
            <person name="Li F."/>
            <person name="Hagemeier C."/>
            <person name="Thauer R.K."/>
            <person name="Gottschalk G."/>
        </authorList>
    </citation>
    <scope>NUCLEOTIDE SEQUENCE [LARGE SCALE GENOMIC DNA]</scope>
    <source>
        <strain evidence="3">ATCC 8527 / DSM 555 / NCIMB 10680</strain>
    </source>
</reference>
<name>A5N5H6_CLOK5</name>
<dbReference type="InterPro" id="IPR004881">
    <property type="entry name" value="Ribosome_biogen_GTPase_RsgA"/>
</dbReference>
<organism evidence="2 3">
    <name type="scientific">Clostridium kluyveri (strain ATCC 8527 / DSM 555 / NBRC 12016 / NCIMB 10680 / K1)</name>
    <dbReference type="NCBI Taxonomy" id="431943"/>
    <lineage>
        <taxon>Bacteria</taxon>
        <taxon>Bacillati</taxon>
        <taxon>Bacillota</taxon>
        <taxon>Clostridia</taxon>
        <taxon>Eubacteriales</taxon>
        <taxon>Clostridiaceae</taxon>
        <taxon>Clostridium</taxon>
    </lineage>
</organism>
<sequence length="70" mass="7724">MILVPGAGVVIDTPGMRELGIISADLDKSFSDIEEIAKRCKFSDCQHESEPKCALTAKNTNYYIICELCK</sequence>
<dbReference type="Gene3D" id="1.10.40.50">
    <property type="entry name" value="Probable gtpase engc, domain 3"/>
    <property type="match status" value="1"/>
</dbReference>
<dbReference type="AlphaFoldDB" id="A5N5H6"/>
<dbReference type="SUPFAM" id="SSF52540">
    <property type="entry name" value="P-loop containing nucleoside triphosphate hydrolases"/>
    <property type="match status" value="1"/>
</dbReference>
<keyword evidence="1" id="KW-0690">Ribosome biogenesis</keyword>